<dbReference type="Proteomes" id="UP000823632">
    <property type="component" value="Unassembled WGS sequence"/>
</dbReference>
<dbReference type="Pfam" id="PF07963">
    <property type="entry name" value="N_methyl"/>
    <property type="match status" value="1"/>
</dbReference>
<evidence type="ECO:0000313" key="3">
    <source>
        <dbReference type="Proteomes" id="UP000823632"/>
    </source>
</evidence>
<name>A0A9D9DQB7_9BACT</name>
<sequence>MPEGFKKRKAAFTLAEVLITLGIIGVVAAMTLPTVITNVQKKVVENQLKVFNTTINNAFKMVQVEHGGSFQDWIKSGTSYSFVQMREWLDEYLFPYMKTQDVSDCQTEAVVGGYDNVQQGICFHMVNGGLIWMHIDGNGGDLIYFANGKMQTNPRNSFQFQFAKYNSDGNHSRKSLNFIEPYTFNWNGNEASLTSGGTWGCYKGCTNCAYCTKIIQLNNWEIPDDYPW</sequence>
<dbReference type="SUPFAM" id="SSF54523">
    <property type="entry name" value="Pili subunits"/>
    <property type="match status" value="1"/>
</dbReference>
<dbReference type="Pfam" id="PF20318">
    <property type="entry name" value="DUF6613"/>
    <property type="match status" value="1"/>
</dbReference>
<accession>A0A9D9DQB7</accession>
<protein>
    <submittedName>
        <fullName evidence="2">Type II secretion system protein</fullName>
    </submittedName>
</protein>
<gene>
    <name evidence="2" type="ORF">IAC76_04250</name>
</gene>
<proteinExistence type="predicted"/>
<dbReference type="InterPro" id="IPR012902">
    <property type="entry name" value="N_methyl_site"/>
</dbReference>
<dbReference type="NCBIfam" id="TIGR02532">
    <property type="entry name" value="IV_pilin_GFxxxE"/>
    <property type="match status" value="1"/>
</dbReference>
<dbReference type="AlphaFoldDB" id="A0A9D9DQB7"/>
<comment type="caution">
    <text evidence="2">The sequence shown here is derived from an EMBL/GenBank/DDBJ whole genome shotgun (WGS) entry which is preliminary data.</text>
</comment>
<dbReference type="InterPro" id="IPR046721">
    <property type="entry name" value="DUF6613"/>
</dbReference>
<dbReference type="EMBL" id="JADIND010000091">
    <property type="protein sequence ID" value="MBO8430576.1"/>
    <property type="molecule type" value="Genomic_DNA"/>
</dbReference>
<reference evidence="2" key="2">
    <citation type="journal article" date="2021" name="PeerJ">
        <title>Extensive microbial diversity within the chicken gut microbiome revealed by metagenomics and culture.</title>
        <authorList>
            <person name="Gilroy R."/>
            <person name="Ravi A."/>
            <person name="Getino M."/>
            <person name="Pursley I."/>
            <person name="Horton D.L."/>
            <person name="Alikhan N.F."/>
            <person name="Baker D."/>
            <person name="Gharbi K."/>
            <person name="Hall N."/>
            <person name="Watson M."/>
            <person name="Adriaenssens E.M."/>
            <person name="Foster-Nyarko E."/>
            <person name="Jarju S."/>
            <person name="Secka A."/>
            <person name="Antonio M."/>
            <person name="Oren A."/>
            <person name="Chaudhuri R.R."/>
            <person name="La Ragione R."/>
            <person name="Hildebrand F."/>
            <person name="Pallen M.J."/>
        </authorList>
    </citation>
    <scope>NUCLEOTIDE SEQUENCE</scope>
    <source>
        <strain evidence="2">10192</strain>
    </source>
</reference>
<evidence type="ECO:0000313" key="2">
    <source>
        <dbReference type="EMBL" id="MBO8430576.1"/>
    </source>
</evidence>
<feature type="domain" description="DUF6613" evidence="1">
    <location>
        <begin position="34"/>
        <end position="227"/>
    </location>
</feature>
<organism evidence="2 3">
    <name type="scientific">Candidatus Scatousia excrementipullorum</name>
    <dbReference type="NCBI Taxonomy" id="2840936"/>
    <lineage>
        <taxon>Bacteria</taxon>
        <taxon>Candidatus Scatousia</taxon>
    </lineage>
</organism>
<evidence type="ECO:0000259" key="1">
    <source>
        <dbReference type="Pfam" id="PF20318"/>
    </source>
</evidence>
<reference evidence="2" key="1">
    <citation type="submission" date="2020-10" db="EMBL/GenBank/DDBJ databases">
        <authorList>
            <person name="Gilroy R."/>
        </authorList>
    </citation>
    <scope>NUCLEOTIDE SEQUENCE</scope>
    <source>
        <strain evidence="2">10192</strain>
    </source>
</reference>
<dbReference type="InterPro" id="IPR045584">
    <property type="entry name" value="Pilin-like"/>
</dbReference>